<evidence type="ECO:0000313" key="11">
    <source>
        <dbReference type="EMBL" id="KAK1749455.1"/>
    </source>
</evidence>
<dbReference type="GO" id="GO:0016491">
    <property type="term" value="F:oxidoreductase activity"/>
    <property type="evidence" value="ECO:0007669"/>
    <property type="project" value="UniProtKB-KW"/>
</dbReference>
<reference evidence="11" key="1">
    <citation type="submission" date="2023-06" db="EMBL/GenBank/DDBJ databases">
        <title>Genome-scale phylogeny and comparative genomics of the fungal order Sordariales.</title>
        <authorList>
            <consortium name="Lawrence Berkeley National Laboratory"/>
            <person name="Hensen N."/>
            <person name="Bonometti L."/>
            <person name="Westerberg I."/>
            <person name="Brannstrom I.O."/>
            <person name="Guillou S."/>
            <person name="Cros-Aarteil S."/>
            <person name="Calhoun S."/>
            <person name="Haridas S."/>
            <person name="Kuo A."/>
            <person name="Mondo S."/>
            <person name="Pangilinan J."/>
            <person name="Riley R."/>
            <person name="Labutti K."/>
            <person name="Andreopoulos B."/>
            <person name="Lipzen A."/>
            <person name="Chen C."/>
            <person name="Yanf M."/>
            <person name="Daum C."/>
            <person name="Ng V."/>
            <person name="Clum A."/>
            <person name="Steindorff A."/>
            <person name="Ohm R."/>
            <person name="Martin F."/>
            <person name="Silar P."/>
            <person name="Natvig D."/>
            <person name="Lalanne C."/>
            <person name="Gautier V."/>
            <person name="Ament-Velasquez S.L."/>
            <person name="Kruys A."/>
            <person name="Hutchinson M.I."/>
            <person name="Powell A.J."/>
            <person name="Barry K."/>
            <person name="Miller A.N."/>
            <person name="Grigoriev I.V."/>
            <person name="Debuchy R."/>
            <person name="Gladieux P."/>
            <person name="Thoren M.H."/>
            <person name="Johannesson H."/>
        </authorList>
    </citation>
    <scope>NUCLEOTIDE SEQUENCE</scope>
    <source>
        <strain evidence="11">PSN4</strain>
    </source>
</reference>
<comment type="caution">
    <text evidence="11">The sequence shown here is derived from an EMBL/GenBank/DDBJ whole genome shotgun (WGS) entry which is preliminary data.</text>
</comment>
<keyword evidence="8" id="KW-0325">Glycoprotein</keyword>
<evidence type="ECO:0000256" key="6">
    <source>
        <dbReference type="ARBA" id="ARBA00023026"/>
    </source>
</evidence>
<comment type="similarity">
    <text evidence="9">Belongs to the ustYa family.</text>
</comment>
<evidence type="ECO:0000256" key="4">
    <source>
        <dbReference type="ARBA" id="ARBA00022989"/>
    </source>
</evidence>
<accession>A0AAJ0B1H1</accession>
<dbReference type="EMBL" id="MU839858">
    <property type="protein sequence ID" value="KAK1749455.1"/>
    <property type="molecule type" value="Genomic_DNA"/>
</dbReference>
<keyword evidence="6" id="KW-0843">Virulence</keyword>
<dbReference type="GO" id="GO:0043386">
    <property type="term" value="P:mycotoxin biosynthetic process"/>
    <property type="evidence" value="ECO:0007669"/>
    <property type="project" value="InterPro"/>
</dbReference>
<dbReference type="AlphaFoldDB" id="A0AAJ0B1H1"/>
<keyword evidence="3 10" id="KW-0812">Transmembrane</keyword>
<comment type="subcellular location">
    <subcellularLocation>
        <location evidence="1">Membrane</location>
        <topology evidence="1">Single-pass membrane protein</topology>
    </subcellularLocation>
</comment>
<keyword evidence="7 10" id="KW-0472">Membrane</keyword>
<name>A0AAJ0B1H1_9PEZI</name>
<evidence type="ECO:0000256" key="7">
    <source>
        <dbReference type="ARBA" id="ARBA00023136"/>
    </source>
</evidence>
<feature type="transmembrane region" description="Helical" evidence="10">
    <location>
        <begin position="41"/>
        <end position="62"/>
    </location>
</feature>
<protein>
    <submittedName>
        <fullName evidence="11">Uncharacterized protein</fullName>
    </submittedName>
</protein>
<proteinExistence type="inferred from homology"/>
<dbReference type="PANTHER" id="PTHR33365:SF11">
    <property type="entry name" value="TAT PATHWAY SIGNAL SEQUENCE"/>
    <property type="match status" value="1"/>
</dbReference>
<gene>
    <name evidence="11" type="ORF">QBC47DRAFT_311907</name>
</gene>
<dbReference type="Pfam" id="PF11807">
    <property type="entry name" value="UstYa"/>
    <property type="match status" value="1"/>
</dbReference>
<dbReference type="GO" id="GO:0016020">
    <property type="term" value="C:membrane"/>
    <property type="evidence" value="ECO:0007669"/>
    <property type="project" value="UniProtKB-SubCell"/>
</dbReference>
<dbReference type="Proteomes" id="UP001239445">
    <property type="component" value="Unassembled WGS sequence"/>
</dbReference>
<dbReference type="InterPro" id="IPR021765">
    <property type="entry name" value="UstYa-like"/>
</dbReference>
<dbReference type="PANTHER" id="PTHR33365">
    <property type="entry name" value="YALI0B05434P"/>
    <property type="match status" value="1"/>
</dbReference>
<evidence type="ECO:0000256" key="8">
    <source>
        <dbReference type="ARBA" id="ARBA00023180"/>
    </source>
</evidence>
<evidence type="ECO:0000256" key="10">
    <source>
        <dbReference type="SAM" id="Phobius"/>
    </source>
</evidence>
<evidence type="ECO:0000256" key="9">
    <source>
        <dbReference type="ARBA" id="ARBA00035112"/>
    </source>
</evidence>
<evidence type="ECO:0000256" key="2">
    <source>
        <dbReference type="ARBA" id="ARBA00004685"/>
    </source>
</evidence>
<comment type="pathway">
    <text evidence="2">Mycotoxin biosynthesis.</text>
</comment>
<keyword evidence="5" id="KW-0560">Oxidoreductase</keyword>
<organism evidence="11 12">
    <name type="scientific">Echria macrotheca</name>
    <dbReference type="NCBI Taxonomy" id="438768"/>
    <lineage>
        <taxon>Eukaryota</taxon>
        <taxon>Fungi</taxon>
        <taxon>Dikarya</taxon>
        <taxon>Ascomycota</taxon>
        <taxon>Pezizomycotina</taxon>
        <taxon>Sordariomycetes</taxon>
        <taxon>Sordariomycetidae</taxon>
        <taxon>Sordariales</taxon>
        <taxon>Schizotheciaceae</taxon>
        <taxon>Echria</taxon>
    </lineage>
</organism>
<keyword evidence="12" id="KW-1185">Reference proteome</keyword>
<evidence type="ECO:0000256" key="1">
    <source>
        <dbReference type="ARBA" id="ARBA00004167"/>
    </source>
</evidence>
<evidence type="ECO:0000256" key="5">
    <source>
        <dbReference type="ARBA" id="ARBA00023002"/>
    </source>
</evidence>
<sequence>MAHLSECKYASLSDDGGSSSGGDTLEVLNQSHRAQQRRKRLRWAIIVFFIEIAQLLFFYGVFSRLCPRSGCSKLGPDIDGLADLAAYNTTVTFSNDVNIVQPSEFADNFWATYVPYSAVIAVDVKLVEKFNMPESAVSPTNSNEMLYQIDGFHELHCLFRLRRILVGTATKEDHAHTLHCLNYIRQTLMCNLDLTLGSTENLKNYGLKDKRICRDYTAIEAWVERNKWKDFEGWQGAKMEAYYKKLEENNGTLPEEEHKSSY</sequence>
<evidence type="ECO:0000256" key="3">
    <source>
        <dbReference type="ARBA" id="ARBA00022692"/>
    </source>
</evidence>
<evidence type="ECO:0000313" key="12">
    <source>
        <dbReference type="Proteomes" id="UP001239445"/>
    </source>
</evidence>
<keyword evidence="4 10" id="KW-1133">Transmembrane helix</keyword>